<dbReference type="Pfam" id="PF02230">
    <property type="entry name" value="Abhydrolase_2"/>
    <property type="match status" value="1"/>
</dbReference>
<reference evidence="2 3" key="1">
    <citation type="journal article" date="2010" name="Proc. Natl. Acad. Sci. U.S.A.">
        <title>Genome analysis of Bifidobacterium bifidum PRL2010 reveals metabolic pathways for host-derived glycan foraging.</title>
        <authorList>
            <person name="Turroni F."/>
            <person name="Bottacini F."/>
            <person name="Foroni E."/>
            <person name="Mulder I."/>
            <person name="Kim J.H."/>
            <person name="Zomer A."/>
            <person name="Sanchez B."/>
            <person name="Bidossi A."/>
            <person name="Ferrarini A."/>
            <person name="Giubellini V."/>
            <person name="Delledonne M."/>
            <person name="Henrissat B."/>
            <person name="Coutinho P."/>
            <person name="Oggioni M."/>
            <person name="Fitzgerald G.F."/>
            <person name="Mills D."/>
            <person name="Margolles A."/>
            <person name="Kelly D."/>
            <person name="van Sinderen D."/>
            <person name="Ventura M."/>
        </authorList>
    </citation>
    <scope>NUCLEOTIDE SEQUENCE [LARGE SCALE GENOMIC DNA]</scope>
    <source>
        <strain evidence="2 3">PRL2010</strain>
    </source>
</reference>
<gene>
    <name evidence="2" type="ordered locus">BBPR_1173</name>
</gene>
<dbReference type="AlphaFoldDB" id="A0A0H3EDA2"/>
<proteinExistence type="predicted"/>
<dbReference type="eggNOG" id="COG0400">
    <property type="taxonomic scope" value="Bacteria"/>
</dbReference>
<dbReference type="SUPFAM" id="SSF53474">
    <property type="entry name" value="alpha/beta-Hydrolases"/>
    <property type="match status" value="1"/>
</dbReference>
<dbReference type="OrthoDB" id="9780848at2"/>
<evidence type="ECO:0000259" key="1">
    <source>
        <dbReference type="Pfam" id="PF02230"/>
    </source>
</evidence>
<dbReference type="GO" id="GO:0016787">
    <property type="term" value="F:hydrolase activity"/>
    <property type="evidence" value="ECO:0007669"/>
    <property type="project" value="InterPro"/>
</dbReference>
<dbReference type="InterPro" id="IPR029058">
    <property type="entry name" value="AB_hydrolase_fold"/>
</dbReference>
<evidence type="ECO:0000313" key="3">
    <source>
        <dbReference type="Proteomes" id="UP000002312"/>
    </source>
</evidence>
<accession>A0A0H3EDA2</accession>
<dbReference type="Gene3D" id="3.40.50.1820">
    <property type="entry name" value="alpha/beta hydrolase"/>
    <property type="match status" value="1"/>
</dbReference>
<dbReference type="EMBL" id="CP001840">
    <property type="protein sequence ID" value="ADP36234.1"/>
    <property type="molecule type" value="Genomic_DNA"/>
</dbReference>
<organism evidence="2 3">
    <name type="scientific">Bifidobacterium bifidum (strain PRL2010)</name>
    <dbReference type="NCBI Taxonomy" id="702459"/>
    <lineage>
        <taxon>Bacteria</taxon>
        <taxon>Bacillati</taxon>
        <taxon>Actinomycetota</taxon>
        <taxon>Actinomycetes</taxon>
        <taxon>Bifidobacteriales</taxon>
        <taxon>Bifidobacteriaceae</taxon>
        <taxon>Bifidobacterium</taxon>
    </lineage>
</organism>
<feature type="domain" description="Phospholipase/carboxylesterase/thioesterase" evidence="1">
    <location>
        <begin position="42"/>
        <end position="98"/>
    </location>
</feature>
<dbReference type="HOGENOM" id="CLU_2328162_0_0_11"/>
<dbReference type="Proteomes" id="UP000002312">
    <property type="component" value="Chromosome"/>
</dbReference>
<protein>
    <recommendedName>
        <fullName evidence="1">Phospholipase/carboxylesterase/thioesterase domain-containing protein</fullName>
    </recommendedName>
</protein>
<evidence type="ECO:0000313" key="2">
    <source>
        <dbReference type="EMBL" id="ADP36234.1"/>
    </source>
</evidence>
<dbReference type="KEGG" id="bbp:BBPR_1173"/>
<name>A0A0H3EDA2_BIFBP</name>
<dbReference type="InterPro" id="IPR003140">
    <property type="entry name" value="PLipase/COase/thioEstase"/>
</dbReference>
<sequence length="98" mass="10900">MPLRSRAHAHSATIHAHVTGDSTVTRCPSFRGEQDAEADCGTRFLLAYGDQDRTIPVEDQDTARRVISGTRGARLCTYPGMAHAICDREIDDIRDFLR</sequence>